<keyword evidence="4" id="KW-1185">Reference proteome</keyword>
<feature type="coiled-coil region" evidence="1">
    <location>
        <begin position="28"/>
        <end position="55"/>
    </location>
</feature>
<dbReference type="OrthoDB" id="166764at2759"/>
<dbReference type="Proteomes" id="UP000054928">
    <property type="component" value="Unassembled WGS sequence"/>
</dbReference>
<reference evidence="4" key="1">
    <citation type="submission" date="2014-09" db="EMBL/GenBank/DDBJ databases">
        <authorList>
            <person name="Sharma Rahul"/>
            <person name="Thines Marco"/>
        </authorList>
    </citation>
    <scope>NUCLEOTIDE SEQUENCE [LARGE SCALE GENOMIC DNA]</scope>
</reference>
<accession>A0A0N7L3C4</accession>
<organism evidence="3 4">
    <name type="scientific">Plasmopara halstedii</name>
    <name type="common">Downy mildew of sunflower</name>
    <dbReference type="NCBI Taxonomy" id="4781"/>
    <lineage>
        <taxon>Eukaryota</taxon>
        <taxon>Sar</taxon>
        <taxon>Stramenopiles</taxon>
        <taxon>Oomycota</taxon>
        <taxon>Peronosporomycetes</taxon>
        <taxon>Peronosporales</taxon>
        <taxon>Peronosporaceae</taxon>
        <taxon>Plasmopara</taxon>
    </lineage>
</organism>
<keyword evidence="1" id="KW-0175">Coiled coil</keyword>
<evidence type="ECO:0000313" key="4">
    <source>
        <dbReference type="Proteomes" id="UP000054928"/>
    </source>
</evidence>
<sequence>MSDFTDDEDRQLIQLALTFSRSRRYILWEKLKERMKGTKKSKEALRQRLKTLKRTHGRNLEQFPAWFFKTNETRDSLQRLHKSSDTSASEKDDNMLTERAMRCESNKLVSESLRSQKFSFRTRNEPLASLLLLASVATTAI</sequence>
<evidence type="ECO:0000256" key="1">
    <source>
        <dbReference type="SAM" id="Coils"/>
    </source>
</evidence>
<protein>
    <submittedName>
        <fullName evidence="3">Uncharacterized protein</fullName>
    </submittedName>
</protein>
<dbReference type="EMBL" id="CCYD01000053">
    <property type="protein sequence ID" value="CEG35483.1"/>
    <property type="molecule type" value="Genomic_DNA"/>
</dbReference>
<evidence type="ECO:0000313" key="3">
    <source>
        <dbReference type="EMBL" id="CEG35483.1"/>
    </source>
</evidence>
<dbReference type="AlphaFoldDB" id="A0A0N7L3C4"/>
<name>A0A0N7L3C4_PLAHL</name>
<feature type="region of interest" description="Disordered" evidence="2">
    <location>
        <begin position="78"/>
        <end position="97"/>
    </location>
</feature>
<dbReference type="RefSeq" id="XP_024571852.1">
    <property type="nucleotide sequence ID" value="XM_024724681.1"/>
</dbReference>
<dbReference type="GeneID" id="36406417"/>
<proteinExistence type="predicted"/>
<dbReference type="OMA" id="RCESNKL"/>
<evidence type="ECO:0000256" key="2">
    <source>
        <dbReference type="SAM" id="MobiDB-lite"/>
    </source>
</evidence>